<evidence type="ECO:0000256" key="4">
    <source>
        <dbReference type="ARBA" id="ARBA00022490"/>
    </source>
</evidence>
<dbReference type="Gene3D" id="1.10.1240.100">
    <property type="match status" value="1"/>
</dbReference>
<dbReference type="InterPro" id="IPR057326">
    <property type="entry name" value="KR_dom"/>
</dbReference>
<dbReference type="Gene3D" id="3.40.50.720">
    <property type="entry name" value="NAD(P)-binding Rossmann-like Domain"/>
    <property type="match status" value="2"/>
</dbReference>
<dbReference type="InterPro" id="IPR049900">
    <property type="entry name" value="PKS_mFAS_DH"/>
</dbReference>
<evidence type="ECO:0000256" key="3">
    <source>
        <dbReference type="ARBA" id="ARBA00022450"/>
    </source>
</evidence>
<gene>
    <name evidence="13" type="ORF">SCALIN_C09_0004</name>
</gene>
<dbReference type="Pfam" id="PF08659">
    <property type="entry name" value="KR"/>
    <property type="match status" value="2"/>
</dbReference>
<dbReference type="CDD" id="cd08953">
    <property type="entry name" value="KR_2_SDR_x"/>
    <property type="match status" value="2"/>
</dbReference>
<feature type="domain" description="Carrier" evidence="10">
    <location>
        <begin position="2459"/>
        <end position="2536"/>
    </location>
</feature>
<feature type="domain" description="Ketosynthase family 3 (KS3)" evidence="11">
    <location>
        <begin position="1"/>
        <end position="151"/>
    </location>
</feature>
<feature type="region of interest" description="N-terminal hotdog fold" evidence="9">
    <location>
        <begin position="342"/>
        <end position="462"/>
    </location>
</feature>
<dbReference type="PROSITE" id="PS50075">
    <property type="entry name" value="CARRIER"/>
    <property type="match status" value="2"/>
</dbReference>
<dbReference type="InterPro" id="IPR018201">
    <property type="entry name" value="Ketoacyl_synth_AS"/>
</dbReference>
<dbReference type="Pfam" id="PF00109">
    <property type="entry name" value="ketoacyl-synt"/>
    <property type="match status" value="2"/>
</dbReference>
<evidence type="ECO:0000256" key="2">
    <source>
        <dbReference type="ARBA" id="ARBA00004792"/>
    </source>
</evidence>
<evidence type="ECO:0000256" key="9">
    <source>
        <dbReference type="PROSITE-ProRule" id="PRU01363"/>
    </source>
</evidence>
<evidence type="ECO:0000313" key="14">
    <source>
        <dbReference type="Proteomes" id="UP000218542"/>
    </source>
</evidence>
<dbReference type="InterPro" id="IPR020807">
    <property type="entry name" value="PKS_DH"/>
</dbReference>
<evidence type="ECO:0000256" key="7">
    <source>
        <dbReference type="ARBA" id="ARBA00022737"/>
    </source>
</evidence>
<dbReference type="CDD" id="cd00833">
    <property type="entry name" value="PKS"/>
    <property type="match status" value="3"/>
</dbReference>
<proteinExistence type="predicted"/>
<dbReference type="InterPro" id="IPR050091">
    <property type="entry name" value="PKS_NRPS_Biosynth_Enz"/>
</dbReference>
<organism evidence="13 14">
    <name type="scientific">Candidatus Scalindua japonica</name>
    <dbReference type="NCBI Taxonomy" id="1284222"/>
    <lineage>
        <taxon>Bacteria</taxon>
        <taxon>Pseudomonadati</taxon>
        <taxon>Planctomycetota</taxon>
        <taxon>Candidatus Brocadiia</taxon>
        <taxon>Candidatus Brocadiales</taxon>
        <taxon>Candidatus Scalinduaceae</taxon>
        <taxon>Candidatus Scalindua</taxon>
    </lineage>
</organism>
<dbReference type="Proteomes" id="UP000218542">
    <property type="component" value="Unassembled WGS sequence"/>
</dbReference>
<dbReference type="EMBL" id="BAOS01000009">
    <property type="protein sequence ID" value="GAX60240.1"/>
    <property type="molecule type" value="Genomic_DNA"/>
</dbReference>
<keyword evidence="7" id="KW-0677">Repeat</keyword>
<accession>A0A286TWI3</accession>
<dbReference type="Gene3D" id="3.30.70.3290">
    <property type="match status" value="1"/>
</dbReference>
<protein>
    <submittedName>
        <fullName evidence="13">Difficidin polyketide synthase</fullName>
    </submittedName>
</protein>
<dbReference type="SUPFAM" id="SSF51735">
    <property type="entry name" value="NAD(P)-binding Rossmann-fold domains"/>
    <property type="match status" value="2"/>
</dbReference>
<dbReference type="Gene3D" id="1.10.1200.10">
    <property type="entry name" value="ACP-like"/>
    <property type="match status" value="2"/>
</dbReference>
<evidence type="ECO:0000256" key="6">
    <source>
        <dbReference type="ARBA" id="ARBA00022679"/>
    </source>
</evidence>
<dbReference type="Gene3D" id="3.40.47.10">
    <property type="match status" value="3"/>
</dbReference>
<comment type="function">
    <text evidence="8">Involved in production of the polyketide antibiotic thailandamide.</text>
</comment>
<dbReference type="GO" id="GO:0006633">
    <property type="term" value="P:fatty acid biosynthetic process"/>
    <property type="evidence" value="ECO:0007669"/>
    <property type="project" value="InterPro"/>
</dbReference>
<keyword evidence="4" id="KW-0963">Cytoplasm</keyword>
<keyword evidence="14" id="KW-1185">Reference proteome</keyword>
<dbReference type="Pfam" id="PF21089">
    <property type="entry name" value="PKS_DH_N"/>
    <property type="match status" value="1"/>
</dbReference>
<evidence type="ECO:0000259" key="10">
    <source>
        <dbReference type="PROSITE" id="PS50075"/>
    </source>
</evidence>
<dbReference type="SMART" id="SM00823">
    <property type="entry name" value="PKS_PP"/>
    <property type="match status" value="2"/>
</dbReference>
<dbReference type="PROSITE" id="PS52019">
    <property type="entry name" value="PKS_MFAS_DH"/>
    <property type="match status" value="1"/>
</dbReference>
<dbReference type="Pfam" id="PF00550">
    <property type="entry name" value="PP-binding"/>
    <property type="match status" value="2"/>
</dbReference>
<dbReference type="PROSITE" id="PS52004">
    <property type="entry name" value="KS3_2"/>
    <property type="match status" value="3"/>
</dbReference>
<dbReference type="PANTHER" id="PTHR43775">
    <property type="entry name" value="FATTY ACID SYNTHASE"/>
    <property type="match status" value="1"/>
</dbReference>
<evidence type="ECO:0000256" key="1">
    <source>
        <dbReference type="ARBA" id="ARBA00004496"/>
    </source>
</evidence>
<dbReference type="PANTHER" id="PTHR43775:SF37">
    <property type="entry name" value="SI:DKEY-61P9.11"/>
    <property type="match status" value="1"/>
</dbReference>
<dbReference type="InterPro" id="IPR036291">
    <property type="entry name" value="NAD(P)-bd_dom_sf"/>
</dbReference>
<dbReference type="InterPro" id="IPR049552">
    <property type="entry name" value="PKS_DH_N"/>
</dbReference>
<evidence type="ECO:0000313" key="13">
    <source>
        <dbReference type="EMBL" id="GAX60240.1"/>
    </source>
</evidence>
<dbReference type="PROSITE" id="PS00012">
    <property type="entry name" value="PHOSPHOPANTETHEINE"/>
    <property type="match status" value="1"/>
</dbReference>
<feature type="domain" description="Carrier" evidence="10">
    <location>
        <begin position="1151"/>
        <end position="1228"/>
    </location>
</feature>
<comment type="pathway">
    <text evidence="2">Antibiotic biosynthesis.</text>
</comment>
<dbReference type="Pfam" id="PF02801">
    <property type="entry name" value="Ketoacyl-synt_C"/>
    <property type="match status" value="3"/>
</dbReference>
<dbReference type="Gene3D" id="3.10.129.110">
    <property type="entry name" value="Polyketide synthase dehydratase"/>
    <property type="match status" value="1"/>
</dbReference>
<comment type="caution">
    <text evidence="13">The sequence shown here is derived from an EMBL/GenBank/DDBJ whole genome shotgun (WGS) entry which is preliminary data.</text>
</comment>
<dbReference type="FunFam" id="3.40.47.10:FF:000019">
    <property type="entry name" value="Polyketide synthase type I"/>
    <property type="match status" value="1"/>
</dbReference>
<dbReference type="RefSeq" id="WP_096893529.1">
    <property type="nucleotide sequence ID" value="NZ_BAOS01000009.1"/>
</dbReference>
<comment type="subcellular location">
    <subcellularLocation>
        <location evidence="1">Cytoplasm</location>
    </subcellularLocation>
</comment>
<dbReference type="InterPro" id="IPR006162">
    <property type="entry name" value="Ppantetheine_attach_site"/>
</dbReference>
<comment type="caution">
    <text evidence="9">Lacks conserved residue(s) required for the propagation of feature annotation.</text>
</comment>
<dbReference type="InterPro" id="IPR014030">
    <property type="entry name" value="Ketoacyl_synth_N"/>
</dbReference>
<keyword evidence="3" id="KW-0596">Phosphopantetheine</keyword>
<dbReference type="PROSITE" id="PS00606">
    <property type="entry name" value="KS3_1"/>
    <property type="match status" value="2"/>
</dbReference>
<feature type="domain" description="Ketosynthase family 3 (KS3)" evidence="11">
    <location>
        <begin position="1282"/>
        <end position="1719"/>
    </location>
</feature>
<dbReference type="InterPro" id="IPR014031">
    <property type="entry name" value="Ketoacyl_synth_C"/>
</dbReference>
<keyword evidence="6" id="KW-0808">Transferase</keyword>
<sequence length="3082" mass="346219">MDAYERAGVSPDTVTYIEAHGTGTELGDPVEVNGLKKAFSGLYRKFDMVQERSNYCGLGSVKSNIGHLETAAGIAGVLKVLLALKHKKIPATINYKEPNAYIDLKGSPFYIVDKAVDWQQLSDQNGNLIPRRAGVSSFGFGGSNAHAIIEEYIPNPGRNKTEIVVNVTNPVLIVLSAKNGERLKVYAKKLHSFLVNKVDALVLPDIAYTLQMGREEMDSRLALLVDSKEDLLNQLRAFIENRDSREKSYTGEVKKGSDTLALYTVDDDLKEVINKWMSHGKIDKLAELWVKGLSIQWDKLYGKVKPKRLSLPTYPFLEEIYCIQNEDKKEYSDAGNVVLSLHPLLQRNMSDLAEQRYTTKLTGNESFLNTNLNIKDKMLPEVACLEMARAAGRMAAGNDVLTIKDVVWAMPIHVNKKPLEVSISLFPEDSHIEFEISSRASMEEAELNVHSQGKLEIGDYSEQTARYIDINAIRSRCGDELTGTECYENLTNLGKSYSPEFQSVQSLYYKQGEALVELRLPNGVAEIDSQFMLHPTLLDGVIQSIVGVLTKKLFSDVINTLCPYKVRKIKIYDNVQERAFAYIKYSLKTRDEDYKTKYDVDISDDNGRVLVSLAGLELMPVEGTFSDEEGRVKEDSSMVSEESENKIKEPFKLMTFEEEWQEADLSEIDISTLELGNIICFVHGKDQHKELQDYIKKCNRKENIFFVNTGNSFKQKSQYEYEINLNKFQSYQRLFASIEKVEQKINSLLFFSAFRDDMGKKSLKHIFYLLNAIKSTPIFINRILMGGKLDNGKTQCYAESWLGYERSLGLIMPHTNLSCVYMGAQSFSFGQCCDYMFQEAAVTNEIQQMSVRYQSGQRYVYKIKEIKKTNRYKNSIKPQGTYLITGGCGGLGSLFAGYLAERYKVRLILTGRSALDTKKEKYLKDLQNKGAVVCYEQVDISHREQMTKMLQRIKRRFGGINGVIHAAGVESVKTVFDKKWSGFKQILLPKVQGTVVLDEITAREPLDFTCYFSSSSAVLGDFGACDYAIGNRFQMAYGQYRTYLTQEGKRNGKTIVINWPLWREGGMGVRDDENTEMYLKSSGQRFLEKEEGFEAFEDLLCQERTSTLVLCGQKSRLERFLKIEGKSISDLKTAKDIQAGIGRLTGYESLSIHECIQRDLSRMISKLLKIKDTRVAVNENLLDFGFESISLAEFARMLSSYYGLNITPTVFFGYPTIEKLGQYFTTNHKKTITDFYGKKTDKEQKPVHISLKNTNISIREPLTPLKKDRFKVIQNGHAHVQYEPIAIIGASGRFPQSENKEIYWDHLYNKENLITEVPPERFDWRKYYGDSLKDSGKTNSKWGGFIPDIDKFDPLFFGISPKEAEMMDPQHRIFLEEVWHAIEDAGYAVSSLSGRGIGLFVGVQFQEYQQLLAKHFGKINAQIVTGNSHAMLANRVSYQLNIHGPSEAISTACSASLVAIHRAVESIQNGESELAIAGGVSMNLLAETWVGTSQLGVLSPDGKCKTFDKKADGFVKGEGAGAILLKPLSQAKTDRDFIYGIIKGSAVNHGGKSNSLTSPNLKAQSDLLVTAYKMAGVSPETINYIETHGTGTKLGDPVEVEGLKDAFSRLYEINKKEMKHKNYCGLGAVKTNVGHLEPAAGIAGVFKVLLGIQHECFPANLNFEETNPHIDLKDSPFYLVNETQKWKTLYDDQNNPIPKRAGISSFGFGGTNAHVVIEEYLPVSVEHGPVKIINAKTPALVVLSAKNSERLKVYAERLLGFIKRLDEGGKESRSLADIAYTLQVGREAMDYRVAFLIKGKKELAAKLEAFIAEKGDKNDIDALYSGEVRRDRNALAFFASDEDTKELITKWIEKGKYDKIAELWVNGFNLDWELLYGDCKPKRISLPTYPFAREHYWIPGAEGEIVDQKRESMSGFHQTTQKSNLDPEYVIEKDQMQMLSKQWHSERLTDTIAQEKGEILLLVTPDILTFAETLFAGSPGINTFICCQNEAMKRVDDNHYELDFYHEEQGIAVYQQWSEKRSDDLIGCMDLTALSTDYDDSKAVEAGKLVFLQQLIEHKRGTGLKLVQITSNLQDYGLKTTRMNGARLAGLYRMLGAEYKQVVSKTVDIDVSLNDRLKLKETLIQEWSSSDKHNECCYRNGIRHVSTLKVIQSGLEIEEAATNGQRYPSDRVLVITGGTRGIGEAVAKHMVAKGVRRLVLMGREPLPERFQWQEIISDRKTSPVLRQKILDIQWLEAHGAEVEIYCGSLTDRKALLKLFKLAKKKMGEVFGVIHCAGVVKMENPAFIRNSVSYVREVCEPKVEGLACLHEVLKQEPIEFFVLFSSVSAIIPTLASGQAIYGMANAYMDFFASYQYRQGYRYYRSLNWPNWKEKGVGGDVSPAYQRTGLLSHDTKAGLKLMDAAIALKDIPVCMPCESRKSGPWFEDLLKTELICEITLPPVSKKRMAAHKTIKNGDIQELEVITLEWLKELFAKVLKIDAGQLDPDVSFSEYGVDSILLAELVREIEKELEMSLDPSVILECPQLSLLVNYIVEEFGDKLILLFKDRSSRCEMPKEPSSIYDDALDQKPDQVSQIKKNIDQVPLQNGVVQAEKIAVVGLACHFPGAPDIDTFWFNLKSGTDSIIEVPANRWDIRKYYSTDYQPGKSISKWGGFIEGIEEFDPEYFGISKELAPHIDPLMRQFLEVGVEVINDAGYTKKEIWGKDVGVFVGSRISNFVYYLPNVLKESIVGTGQNFIAALLSHIYNLKGPNMVIDTACSSSLSSLHLACQSLAKGESEMAIAGGVDVLLDQLPYIALSEGRALSPDGRCYTFDQRANGFVPGEGCGAVLLKPLKKAIMDNDRVYGIIEATAMNNDGNTMGITTPNPDAQREVIQKALQKSQVNIRSITYMETHGTGTMIGDPMELKGLTSVFRRFTQDQQFCAVGSVKSNVGHLLSAAGIASLIKVMLSIYHQQIPPTLHCTKPNSRFVFKQSPFYPNIILKEWLGYKGVRRAGISSFGFGGTNVHVIASDQGLEYDSKNVKRQPLPIIAFNRKYFWPVQKDNKSKVMSGFKESLTPGNDGIDLDEIEFDDFFKTEKLPGVQK</sequence>
<dbReference type="InterPro" id="IPR054514">
    <property type="entry name" value="RhiE-like_linker"/>
</dbReference>
<evidence type="ECO:0000259" key="12">
    <source>
        <dbReference type="PROSITE" id="PS52019"/>
    </source>
</evidence>
<evidence type="ECO:0000256" key="8">
    <source>
        <dbReference type="ARBA" id="ARBA00054155"/>
    </source>
</evidence>
<dbReference type="InterPro" id="IPR036736">
    <property type="entry name" value="ACP-like_sf"/>
</dbReference>
<evidence type="ECO:0000256" key="5">
    <source>
        <dbReference type="ARBA" id="ARBA00022553"/>
    </source>
</evidence>
<name>A0A286TWI3_9BACT</name>
<feature type="region of interest" description="C-terminal hotdog fold" evidence="9">
    <location>
        <begin position="478"/>
        <end position="627"/>
    </location>
</feature>
<dbReference type="InterPro" id="IPR016039">
    <property type="entry name" value="Thiolase-like"/>
</dbReference>
<dbReference type="GO" id="GO:0004315">
    <property type="term" value="F:3-oxoacyl-[acyl-carrier-protein] synthase activity"/>
    <property type="evidence" value="ECO:0007669"/>
    <property type="project" value="InterPro"/>
</dbReference>
<dbReference type="InterPro" id="IPR020806">
    <property type="entry name" value="PKS_PP-bd"/>
</dbReference>
<dbReference type="InterPro" id="IPR020841">
    <property type="entry name" value="PKS_Beta-ketoAc_synthase_dom"/>
</dbReference>
<keyword evidence="5" id="KW-0597">Phosphoprotein</keyword>
<reference evidence="14" key="1">
    <citation type="journal article" date="2017" name="Environ. Microbiol. Rep.">
        <title>Genetic Diversity of Marine Anaerobic Ammonium-Oxidizing Bacteria as Revealed by Genomic and Proteomic Analyses of 'Candidatus Scalindua japonica'.</title>
        <authorList>
            <person name="Oshiki M."/>
            <person name="Mizuto K."/>
            <person name="Kimura Z."/>
            <person name="Kindaichi T."/>
            <person name="Satoh H."/>
            <person name="Okabe S."/>
        </authorList>
    </citation>
    <scope>NUCLEOTIDE SEQUENCE [LARGE SCALE GENOMIC DNA]</scope>
    <source>
        <strain evidence="14">husup-a2</strain>
    </source>
</reference>
<dbReference type="InterPro" id="IPR042104">
    <property type="entry name" value="PKS_dehydratase_sf"/>
</dbReference>
<dbReference type="SUPFAM" id="SSF47336">
    <property type="entry name" value="ACP-like"/>
    <property type="match status" value="2"/>
</dbReference>
<dbReference type="SMART" id="SM00826">
    <property type="entry name" value="PKS_DH"/>
    <property type="match status" value="1"/>
</dbReference>
<dbReference type="InterPro" id="IPR049551">
    <property type="entry name" value="PKS_DH_C"/>
</dbReference>
<feature type="domain" description="Ketosynthase family 3 (KS3)" evidence="11">
    <location>
        <begin position="2591"/>
        <end position="3010"/>
    </location>
</feature>
<dbReference type="GO" id="GO:0031177">
    <property type="term" value="F:phosphopantetheine binding"/>
    <property type="evidence" value="ECO:0007669"/>
    <property type="project" value="InterPro"/>
</dbReference>
<dbReference type="GO" id="GO:0005886">
    <property type="term" value="C:plasma membrane"/>
    <property type="evidence" value="ECO:0007669"/>
    <property type="project" value="TreeGrafter"/>
</dbReference>
<dbReference type="SMART" id="SM00825">
    <property type="entry name" value="PKS_KS"/>
    <property type="match status" value="2"/>
</dbReference>
<feature type="domain" description="PKS/mFAS DH" evidence="12">
    <location>
        <begin position="342"/>
        <end position="627"/>
    </location>
</feature>
<dbReference type="SUPFAM" id="SSF53901">
    <property type="entry name" value="Thiolase-like"/>
    <property type="match status" value="3"/>
</dbReference>
<dbReference type="Pfam" id="PF14765">
    <property type="entry name" value="PS-DH"/>
    <property type="match status" value="1"/>
</dbReference>
<dbReference type="SMART" id="SM00822">
    <property type="entry name" value="PKS_KR"/>
    <property type="match status" value="2"/>
</dbReference>
<dbReference type="SMART" id="SM01294">
    <property type="entry name" value="PKS_PP_betabranch"/>
    <property type="match status" value="1"/>
</dbReference>
<dbReference type="InterPro" id="IPR013968">
    <property type="entry name" value="PKS_KR"/>
</dbReference>
<dbReference type="GO" id="GO:0004312">
    <property type="term" value="F:fatty acid synthase activity"/>
    <property type="evidence" value="ECO:0007669"/>
    <property type="project" value="TreeGrafter"/>
</dbReference>
<dbReference type="GO" id="GO:0071770">
    <property type="term" value="P:DIM/DIP cell wall layer assembly"/>
    <property type="evidence" value="ECO:0007669"/>
    <property type="project" value="TreeGrafter"/>
</dbReference>
<evidence type="ECO:0000259" key="11">
    <source>
        <dbReference type="PROSITE" id="PS52004"/>
    </source>
</evidence>
<dbReference type="Pfam" id="PF22336">
    <property type="entry name" value="RhiE-like_linker"/>
    <property type="match status" value="2"/>
</dbReference>
<dbReference type="GO" id="GO:0005737">
    <property type="term" value="C:cytoplasm"/>
    <property type="evidence" value="ECO:0007669"/>
    <property type="project" value="UniProtKB-SubCell"/>
</dbReference>
<dbReference type="InterPro" id="IPR009081">
    <property type="entry name" value="PP-bd_ACP"/>
</dbReference>